<organism evidence="2 3">
    <name type="scientific">Candidatus Scybalenecus merdavium</name>
    <dbReference type="NCBI Taxonomy" id="2840939"/>
    <lineage>
        <taxon>Bacteria</taxon>
        <taxon>Bacillati</taxon>
        <taxon>Bacillota</taxon>
        <taxon>Clostridia</taxon>
        <taxon>Eubacteriales</taxon>
        <taxon>Oscillospiraceae</taxon>
        <taxon>Oscillospiraceae incertae sedis</taxon>
        <taxon>Candidatus Scybalenecus</taxon>
    </lineage>
</organism>
<evidence type="ECO:0000313" key="2">
    <source>
        <dbReference type="EMBL" id="HIU69241.1"/>
    </source>
</evidence>
<reference evidence="2" key="1">
    <citation type="submission" date="2020-10" db="EMBL/GenBank/DDBJ databases">
        <authorList>
            <person name="Gilroy R."/>
        </authorList>
    </citation>
    <scope>NUCLEOTIDE SEQUENCE</scope>
    <source>
        <strain evidence="2">CHK176-6737</strain>
    </source>
</reference>
<reference evidence="2" key="2">
    <citation type="journal article" date="2021" name="PeerJ">
        <title>Extensive microbial diversity within the chicken gut microbiome revealed by metagenomics and culture.</title>
        <authorList>
            <person name="Gilroy R."/>
            <person name="Ravi A."/>
            <person name="Getino M."/>
            <person name="Pursley I."/>
            <person name="Horton D.L."/>
            <person name="Alikhan N.F."/>
            <person name="Baker D."/>
            <person name="Gharbi K."/>
            <person name="Hall N."/>
            <person name="Watson M."/>
            <person name="Adriaenssens E.M."/>
            <person name="Foster-Nyarko E."/>
            <person name="Jarju S."/>
            <person name="Secka A."/>
            <person name="Antonio M."/>
            <person name="Oren A."/>
            <person name="Chaudhuri R.R."/>
            <person name="La Ragione R."/>
            <person name="Hildebrand F."/>
            <person name="Pallen M.J."/>
        </authorList>
    </citation>
    <scope>NUCLEOTIDE SEQUENCE</scope>
    <source>
        <strain evidence="2">CHK176-6737</strain>
    </source>
</reference>
<evidence type="ECO:0000259" key="1">
    <source>
        <dbReference type="PROSITE" id="PS51186"/>
    </source>
</evidence>
<protein>
    <submittedName>
        <fullName evidence="2">GNAT family N-acetyltransferase</fullName>
    </submittedName>
</protein>
<dbReference type="Gene3D" id="3.40.630.30">
    <property type="match status" value="1"/>
</dbReference>
<dbReference type="EMBL" id="DVNM01000026">
    <property type="protein sequence ID" value="HIU69241.1"/>
    <property type="molecule type" value="Genomic_DNA"/>
</dbReference>
<evidence type="ECO:0000313" key="3">
    <source>
        <dbReference type="Proteomes" id="UP000824125"/>
    </source>
</evidence>
<gene>
    <name evidence="2" type="ORF">IAD23_04710</name>
</gene>
<dbReference type="PANTHER" id="PTHR39173:SF1">
    <property type="entry name" value="ACETYLTRANSFERASE"/>
    <property type="match status" value="1"/>
</dbReference>
<accession>A0A9D1MUW3</accession>
<dbReference type="CDD" id="cd04301">
    <property type="entry name" value="NAT_SF"/>
    <property type="match status" value="1"/>
</dbReference>
<dbReference type="SUPFAM" id="SSF55729">
    <property type="entry name" value="Acyl-CoA N-acyltransferases (Nat)"/>
    <property type="match status" value="1"/>
</dbReference>
<comment type="caution">
    <text evidence="2">The sequence shown here is derived from an EMBL/GenBank/DDBJ whole genome shotgun (WGS) entry which is preliminary data.</text>
</comment>
<dbReference type="PANTHER" id="PTHR39173">
    <property type="entry name" value="ACETYLTRANSFERASE"/>
    <property type="match status" value="1"/>
</dbReference>
<dbReference type="PROSITE" id="PS51186">
    <property type="entry name" value="GNAT"/>
    <property type="match status" value="1"/>
</dbReference>
<dbReference type="AlphaFoldDB" id="A0A9D1MUW3"/>
<name>A0A9D1MUW3_9FIRM</name>
<dbReference type="InterPro" id="IPR016181">
    <property type="entry name" value="Acyl_CoA_acyltransferase"/>
</dbReference>
<sequence length="169" mass="19007">MHLKLVRLTSAYKNHLLEMMDEWTLSGEKIIPSAIAVNDYHDFDTYLHDLYRSQEVSGKVPETTYFCLDSDRDIFVGAVTIRHYLTKQLQYSGHIGAGIRPGERGKGYATAMIGLALQEAKRLGIQKVLMCCDKQNIASAKSIVRNGGVLENEAAVNGTIKQRYWIKTI</sequence>
<dbReference type="GO" id="GO:0016747">
    <property type="term" value="F:acyltransferase activity, transferring groups other than amino-acyl groups"/>
    <property type="evidence" value="ECO:0007669"/>
    <property type="project" value="InterPro"/>
</dbReference>
<dbReference type="Proteomes" id="UP000824125">
    <property type="component" value="Unassembled WGS sequence"/>
</dbReference>
<dbReference type="Pfam" id="PF13302">
    <property type="entry name" value="Acetyltransf_3"/>
    <property type="match status" value="1"/>
</dbReference>
<dbReference type="InterPro" id="IPR000182">
    <property type="entry name" value="GNAT_dom"/>
</dbReference>
<proteinExistence type="predicted"/>
<feature type="domain" description="N-acetyltransferase" evidence="1">
    <location>
        <begin position="3"/>
        <end position="169"/>
    </location>
</feature>